<comment type="caution">
    <text evidence="1">The sequence shown here is derived from an EMBL/GenBank/DDBJ whole genome shotgun (WGS) entry which is preliminary data.</text>
</comment>
<protein>
    <submittedName>
        <fullName evidence="1">Uncharacterized protein</fullName>
    </submittedName>
</protein>
<accession>A0ACC0BK55</accession>
<organism evidence="1 2">
    <name type="scientific">Catharanthus roseus</name>
    <name type="common">Madagascar periwinkle</name>
    <name type="synonym">Vinca rosea</name>
    <dbReference type="NCBI Taxonomy" id="4058"/>
    <lineage>
        <taxon>Eukaryota</taxon>
        <taxon>Viridiplantae</taxon>
        <taxon>Streptophyta</taxon>
        <taxon>Embryophyta</taxon>
        <taxon>Tracheophyta</taxon>
        <taxon>Spermatophyta</taxon>
        <taxon>Magnoliopsida</taxon>
        <taxon>eudicotyledons</taxon>
        <taxon>Gunneridae</taxon>
        <taxon>Pentapetalae</taxon>
        <taxon>asterids</taxon>
        <taxon>lamiids</taxon>
        <taxon>Gentianales</taxon>
        <taxon>Apocynaceae</taxon>
        <taxon>Rauvolfioideae</taxon>
        <taxon>Vinceae</taxon>
        <taxon>Catharanthinae</taxon>
        <taxon>Catharanthus</taxon>
    </lineage>
</organism>
<proteinExistence type="predicted"/>
<evidence type="ECO:0000313" key="1">
    <source>
        <dbReference type="EMBL" id="KAI5672939.1"/>
    </source>
</evidence>
<name>A0ACC0BK55_CATRO</name>
<sequence length="165" mass="18929">MGHYLTVFKWRPNFRSSMEKVTSTLAWVRFLEVPIEFFEKETLMAMGKAIGKAVKIDSTTMGVARGRYARVCITLLGHSQTLEYECLYLICFECGEYDHRADSCPKNTPCAEKAQEQATVAAGSRPRARRNDASTTMEEKGPYDPWMLPDYGRRRRRGIHPIKIK</sequence>
<evidence type="ECO:0000313" key="2">
    <source>
        <dbReference type="Proteomes" id="UP001060085"/>
    </source>
</evidence>
<gene>
    <name evidence="1" type="ORF">M9H77_13303</name>
</gene>
<reference evidence="2" key="1">
    <citation type="journal article" date="2023" name="Nat. Plants">
        <title>Single-cell RNA sequencing provides a high-resolution roadmap for understanding the multicellular compartmentation of specialized metabolism.</title>
        <authorList>
            <person name="Sun S."/>
            <person name="Shen X."/>
            <person name="Li Y."/>
            <person name="Li Y."/>
            <person name="Wang S."/>
            <person name="Li R."/>
            <person name="Zhang H."/>
            <person name="Shen G."/>
            <person name="Guo B."/>
            <person name="Wei J."/>
            <person name="Xu J."/>
            <person name="St-Pierre B."/>
            <person name="Chen S."/>
            <person name="Sun C."/>
        </authorList>
    </citation>
    <scope>NUCLEOTIDE SEQUENCE [LARGE SCALE GENOMIC DNA]</scope>
</reference>
<dbReference type="Proteomes" id="UP001060085">
    <property type="component" value="Linkage Group LG03"/>
</dbReference>
<keyword evidence="2" id="KW-1185">Reference proteome</keyword>
<dbReference type="EMBL" id="CM044703">
    <property type="protein sequence ID" value="KAI5672939.1"/>
    <property type="molecule type" value="Genomic_DNA"/>
</dbReference>